<proteinExistence type="predicted"/>
<organism evidence="2 3">
    <name type="scientific">Streptomyces halstedii</name>
    <dbReference type="NCBI Taxonomy" id="1944"/>
    <lineage>
        <taxon>Bacteria</taxon>
        <taxon>Bacillati</taxon>
        <taxon>Actinomycetota</taxon>
        <taxon>Actinomycetes</taxon>
        <taxon>Kitasatosporales</taxon>
        <taxon>Streptomycetaceae</taxon>
        <taxon>Streptomyces</taxon>
    </lineage>
</organism>
<dbReference type="RefSeq" id="WP_028439902.1">
    <property type="nucleotide sequence ID" value="NZ_JAAGLQ010000275.1"/>
</dbReference>
<protein>
    <recommendedName>
        <fullName evidence="1">DUF6879 domain-containing protein</fullName>
    </recommendedName>
</protein>
<evidence type="ECO:0000259" key="1">
    <source>
        <dbReference type="Pfam" id="PF21806"/>
    </source>
</evidence>
<accession>A0A6N9TYL0</accession>
<dbReference type="Proteomes" id="UP000471293">
    <property type="component" value="Unassembled WGS sequence"/>
</dbReference>
<dbReference type="Pfam" id="PF21806">
    <property type="entry name" value="DUF6879"/>
    <property type="match status" value="1"/>
</dbReference>
<dbReference type="AlphaFoldDB" id="A0A6N9TYL0"/>
<gene>
    <name evidence="2" type="ORF">G3I29_13840</name>
</gene>
<sequence>MTLKFLGTTSDNGDCPTLYEVEATGDILVQGDRVTDPGQLARLRNVKESETFVVVPRDLLTRFAPRVKAPEMVPFSDIRDLFAEFKHTAWRLETRRGYATDRRSPKWDRWKAGADIAAEPVDAWRANVQQQVTAGKRFERVRLVDEPLTEGQAFLLASSPGNVSAGEDIRNLTRSRAEALGLPDYDFWLFDSRTVARLVFDEDDTTLGVVLSEDPAEVAAACQARDAAWHHAMPTVQYAERVRSLA</sequence>
<name>A0A6N9TYL0_STRHA</name>
<evidence type="ECO:0000313" key="3">
    <source>
        <dbReference type="Proteomes" id="UP000471293"/>
    </source>
</evidence>
<dbReference type="InterPro" id="IPR049244">
    <property type="entry name" value="DUF6879"/>
</dbReference>
<evidence type="ECO:0000313" key="2">
    <source>
        <dbReference type="EMBL" id="NEA16591.1"/>
    </source>
</evidence>
<feature type="domain" description="DUF6879" evidence="1">
    <location>
        <begin position="77"/>
        <end position="239"/>
    </location>
</feature>
<comment type="caution">
    <text evidence="2">The sequence shown here is derived from an EMBL/GenBank/DDBJ whole genome shotgun (WGS) entry which is preliminary data.</text>
</comment>
<reference evidence="2 3" key="1">
    <citation type="submission" date="2020-01" db="EMBL/GenBank/DDBJ databases">
        <title>Insect and environment-associated Actinomycetes.</title>
        <authorList>
            <person name="Currrie C."/>
            <person name="Chevrette M."/>
            <person name="Carlson C."/>
            <person name="Stubbendieck R."/>
            <person name="Wendt-Pienkowski E."/>
        </authorList>
    </citation>
    <scope>NUCLEOTIDE SEQUENCE [LARGE SCALE GENOMIC DNA]</scope>
    <source>
        <strain evidence="2 3">SID11342</strain>
    </source>
</reference>
<dbReference type="EMBL" id="JAAGLQ010000275">
    <property type="protein sequence ID" value="NEA16591.1"/>
    <property type="molecule type" value="Genomic_DNA"/>
</dbReference>